<proteinExistence type="predicted"/>
<comment type="caution">
    <text evidence="1">The sequence shown here is derived from an EMBL/GenBank/DDBJ whole genome shotgun (WGS) entry which is preliminary data.</text>
</comment>
<organism evidence="1 2">
    <name type="scientific">Golovinomyces cichoracearum</name>
    <dbReference type="NCBI Taxonomy" id="62708"/>
    <lineage>
        <taxon>Eukaryota</taxon>
        <taxon>Fungi</taxon>
        <taxon>Dikarya</taxon>
        <taxon>Ascomycota</taxon>
        <taxon>Pezizomycotina</taxon>
        <taxon>Leotiomycetes</taxon>
        <taxon>Erysiphales</taxon>
        <taxon>Erysiphaceae</taxon>
        <taxon>Golovinomyces</taxon>
    </lineage>
</organism>
<evidence type="ECO:0000313" key="1">
    <source>
        <dbReference type="EMBL" id="RKF64059.1"/>
    </source>
</evidence>
<dbReference type="EMBL" id="MCBR01013494">
    <property type="protein sequence ID" value="RKF64059.1"/>
    <property type="molecule type" value="Genomic_DNA"/>
</dbReference>
<evidence type="ECO:0000313" key="2">
    <source>
        <dbReference type="Proteomes" id="UP000285405"/>
    </source>
</evidence>
<protein>
    <submittedName>
        <fullName evidence="1">Uncharacterized protein</fullName>
    </submittedName>
</protein>
<dbReference type="AlphaFoldDB" id="A0A420I2X7"/>
<gene>
    <name evidence="1" type="ORF">GcC1_134013</name>
</gene>
<accession>A0A420I2X7</accession>
<feature type="non-terminal residue" evidence="1">
    <location>
        <position position="1"/>
    </location>
</feature>
<sequence>CDIDLQRELIELRQRVEDGPSQIGLTDRTFPKVKIEKVPEKKDYRLKPQKFPTYRGDRVTYENSKFNTPAREMSMSGKERGFVGDVDSSGDTFMGGINSAEVVRGPNGKHL</sequence>
<reference evidence="1 2" key="1">
    <citation type="journal article" date="2018" name="BMC Genomics">
        <title>Comparative genome analyses reveal sequence features reflecting distinct modes of host-adaptation between dicot and monocot powdery mildew.</title>
        <authorList>
            <person name="Wu Y."/>
            <person name="Ma X."/>
            <person name="Pan Z."/>
            <person name="Kale S.D."/>
            <person name="Song Y."/>
            <person name="King H."/>
            <person name="Zhang Q."/>
            <person name="Presley C."/>
            <person name="Deng X."/>
            <person name="Wei C.I."/>
            <person name="Xiao S."/>
        </authorList>
    </citation>
    <scope>NUCLEOTIDE SEQUENCE [LARGE SCALE GENOMIC DNA]</scope>
    <source>
        <strain evidence="1">UCSC1</strain>
    </source>
</reference>
<dbReference type="Proteomes" id="UP000285405">
    <property type="component" value="Unassembled WGS sequence"/>
</dbReference>
<name>A0A420I2X7_9PEZI</name>
<feature type="non-terminal residue" evidence="1">
    <location>
        <position position="111"/>
    </location>
</feature>